<proteinExistence type="predicted"/>
<keyword evidence="3" id="KW-1185">Reference proteome</keyword>
<reference evidence="2 3" key="1">
    <citation type="submission" date="2023-03" db="EMBL/GenBank/DDBJ databases">
        <title>Fodinicurvata sp. CAU 1616 isolated from sea sendiment.</title>
        <authorList>
            <person name="Kim W."/>
        </authorList>
    </citation>
    <scope>NUCLEOTIDE SEQUENCE [LARGE SCALE GENOMIC DNA]</scope>
    <source>
        <strain evidence="2 3">CAU 1616</strain>
    </source>
</reference>
<dbReference type="SMART" id="SM00062">
    <property type="entry name" value="PBPb"/>
    <property type="match status" value="1"/>
</dbReference>
<accession>A0ABT5YMK9</accession>
<evidence type="ECO:0000259" key="1">
    <source>
        <dbReference type="SMART" id="SM00062"/>
    </source>
</evidence>
<name>A0ABT5YMK9_9PROT</name>
<dbReference type="RefSeq" id="WP_275822376.1">
    <property type="nucleotide sequence ID" value="NZ_JARHUD010000005.1"/>
</dbReference>
<evidence type="ECO:0000313" key="3">
    <source>
        <dbReference type="Proteomes" id="UP001215503"/>
    </source>
</evidence>
<sequence>MAWIAVAGAQERANPLIVGVEELNYLPAYGRDENGEYAGFGRAILDAFAEDHGYDLVYRPLPITRLYSGLLSGSIDLKYPDNPRWAEDRKAGRTIAYSAPAMTYIDGNLVTEARDGHDVELIGTVLGFTPWAWLDRIEDDSLQLIESTDLVPVLRQLFAGRIDAAYANVAVAKHVAAENGLPADQLVFRDDLPYDRGTYHLSTTKHPELIAQFDHWLEDNAERVEAMREDYGVGVEELLEPNGE</sequence>
<dbReference type="EMBL" id="JARHUD010000005">
    <property type="protein sequence ID" value="MDF2096193.1"/>
    <property type="molecule type" value="Genomic_DNA"/>
</dbReference>
<dbReference type="Proteomes" id="UP001215503">
    <property type="component" value="Unassembled WGS sequence"/>
</dbReference>
<dbReference type="InterPro" id="IPR001638">
    <property type="entry name" value="Solute-binding_3/MltF_N"/>
</dbReference>
<protein>
    <submittedName>
        <fullName evidence="2">Transporter substrate-binding domain-containing protein</fullName>
    </submittedName>
</protein>
<organism evidence="2 3">
    <name type="scientific">Aquibaculum arenosum</name>
    <dbReference type="NCBI Taxonomy" id="3032591"/>
    <lineage>
        <taxon>Bacteria</taxon>
        <taxon>Pseudomonadati</taxon>
        <taxon>Pseudomonadota</taxon>
        <taxon>Alphaproteobacteria</taxon>
        <taxon>Rhodospirillales</taxon>
        <taxon>Rhodovibrionaceae</taxon>
        <taxon>Aquibaculum</taxon>
    </lineage>
</organism>
<gene>
    <name evidence="2" type="ORF">P2G67_09420</name>
</gene>
<dbReference type="Gene3D" id="3.40.190.10">
    <property type="entry name" value="Periplasmic binding protein-like II"/>
    <property type="match status" value="2"/>
</dbReference>
<dbReference type="Pfam" id="PF00497">
    <property type="entry name" value="SBP_bac_3"/>
    <property type="match status" value="1"/>
</dbReference>
<evidence type="ECO:0000313" key="2">
    <source>
        <dbReference type="EMBL" id="MDF2096193.1"/>
    </source>
</evidence>
<dbReference type="SUPFAM" id="SSF53850">
    <property type="entry name" value="Periplasmic binding protein-like II"/>
    <property type="match status" value="1"/>
</dbReference>
<comment type="caution">
    <text evidence="2">The sequence shown here is derived from an EMBL/GenBank/DDBJ whole genome shotgun (WGS) entry which is preliminary data.</text>
</comment>
<feature type="domain" description="Solute-binding protein family 3/N-terminal" evidence="1">
    <location>
        <begin position="15"/>
        <end position="230"/>
    </location>
</feature>